<dbReference type="PROSITE" id="PS50110">
    <property type="entry name" value="RESPONSE_REGULATORY"/>
    <property type="match status" value="1"/>
</dbReference>
<evidence type="ECO:0000313" key="5">
    <source>
        <dbReference type="EMBL" id="VAW04283.1"/>
    </source>
</evidence>
<dbReference type="Pfam" id="PF00072">
    <property type="entry name" value="Response_reg"/>
    <property type="match status" value="1"/>
</dbReference>
<keyword evidence="2" id="KW-0238">DNA-binding</keyword>
<dbReference type="AlphaFoldDB" id="A0A3B0SJA4"/>
<dbReference type="InterPro" id="IPR001789">
    <property type="entry name" value="Sig_transdc_resp-reg_receiver"/>
</dbReference>
<evidence type="ECO:0000256" key="1">
    <source>
        <dbReference type="ARBA" id="ARBA00023015"/>
    </source>
</evidence>
<evidence type="ECO:0000259" key="4">
    <source>
        <dbReference type="PROSITE" id="PS50110"/>
    </source>
</evidence>
<dbReference type="GO" id="GO:0000160">
    <property type="term" value="P:phosphorelay signal transduction system"/>
    <property type="evidence" value="ECO:0007669"/>
    <property type="project" value="InterPro"/>
</dbReference>
<feature type="domain" description="Response regulatory" evidence="4">
    <location>
        <begin position="7"/>
        <end position="123"/>
    </location>
</feature>
<reference evidence="5" key="1">
    <citation type="submission" date="2018-06" db="EMBL/GenBank/DDBJ databases">
        <authorList>
            <person name="Zhirakovskaya E."/>
        </authorList>
    </citation>
    <scope>NUCLEOTIDE SEQUENCE</scope>
</reference>
<dbReference type="InterPro" id="IPR058245">
    <property type="entry name" value="NreC/VraR/RcsB-like_REC"/>
</dbReference>
<dbReference type="Gene3D" id="3.40.50.2300">
    <property type="match status" value="1"/>
</dbReference>
<keyword evidence="3" id="KW-0804">Transcription</keyword>
<feature type="non-terminal residue" evidence="5">
    <location>
        <position position="170"/>
    </location>
</feature>
<name>A0A3B0SJA4_9ZZZZ</name>
<organism evidence="5">
    <name type="scientific">hydrothermal vent metagenome</name>
    <dbReference type="NCBI Taxonomy" id="652676"/>
    <lineage>
        <taxon>unclassified sequences</taxon>
        <taxon>metagenomes</taxon>
        <taxon>ecological metagenomes</taxon>
    </lineage>
</organism>
<gene>
    <name evidence="5" type="ORF">MNBD_ACTINO01-726</name>
</gene>
<dbReference type="CDD" id="cd17535">
    <property type="entry name" value="REC_NarL-like"/>
    <property type="match status" value="1"/>
</dbReference>
<evidence type="ECO:0000256" key="2">
    <source>
        <dbReference type="ARBA" id="ARBA00023125"/>
    </source>
</evidence>
<dbReference type="EMBL" id="UOEI01000390">
    <property type="protein sequence ID" value="VAW04283.1"/>
    <property type="molecule type" value="Genomic_DNA"/>
</dbReference>
<dbReference type="InterPro" id="IPR039420">
    <property type="entry name" value="WalR-like"/>
</dbReference>
<evidence type="ECO:0000256" key="3">
    <source>
        <dbReference type="ARBA" id="ARBA00023163"/>
    </source>
</evidence>
<dbReference type="SMART" id="SM00448">
    <property type="entry name" value="REC"/>
    <property type="match status" value="1"/>
</dbReference>
<dbReference type="GO" id="GO:0003677">
    <property type="term" value="F:DNA binding"/>
    <property type="evidence" value="ECO:0007669"/>
    <property type="project" value="UniProtKB-KW"/>
</dbReference>
<dbReference type="PANTHER" id="PTHR43214">
    <property type="entry name" value="TWO-COMPONENT RESPONSE REGULATOR"/>
    <property type="match status" value="1"/>
</dbReference>
<proteinExistence type="predicted"/>
<accession>A0A3B0SJA4</accession>
<sequence>MQDRVFRIVLVDDHDVVRAGLRALFDGADDFEVVGEAATSAEAIRRAGLDSPDVVVLDVRLPDGSGIDACREIKKRWPATQVLILTSYADNDALLEACDAGASGYVLKRVDAGGLIEAVRSVAHGNHAFGDALDTALASRVRSGNHDETKLDSLSLQERRVLDLLAGGRT</sequence>
<dbReference type="InterPro" id="IPR011006">
    <property type="entry name" value="CheY-like_superfamily"/>
</dbReference>
<dbReference type="PANTHER" id="PTHR43214:SF24">
    <property type="entry name" value="TRANSCRIPTIONAL REGULATORY PROTEIN NARL-RELATED"/>
    <property type="match status" value="1"/>
</dbReference>
<protein>
    <recommendedName>
        <fullName evidence="4">Response regulatory domain-containing protein</fullName>
    </recommendedName>
</protein>
<keyword evidence="1" id="KW-0805">Transcription regulation</keyword>
<dbReference type="SUPFAM" id="SSF52172">
    <property type="entry name" value="CheY-like"/>
    <property type="match status" value="1"/>
</dbReference>